<keyword evidence="1" id="KW-0694">RNA-binding</keyword>
<dbReference type="SUPFAM" id="SSF54768">
    <property type="entry name" value="dsRNA-binding domain-like"/>
    <property type="match status" value="1"/>
</dbReference>
<dbReference type="EMBL" id="KK101009">
    <property type="protein sequence ID" value="KIZ02612.1"/>
    <property type="molecule type" value="Genomic_DNA"/>
</dbReference>
<feature type="compositionally biased region" description="Basic and acidic residues" evidence="2">
    <location>
        <begin position="295"/>
        <end position="309"/>
    </location>
</feature>
<name>A0A0D2MQA5_9CHLO</name>
<dbReference type="RefSeq" id="XP_013901631.1">
    <property type="nucleotide sequence ID" value="XM_014046177.1"/>
</dbReference>
<evidence type="ECO:0000256" key="1">
    <source>
        <dbReference type="PROSITE-ProRule" id="PRU00266"/>
    </source>
</evidence>
<dbReference type="InterPro" id="IPR014720">
    <property type="entry name" value="dsRBD_dom"/>
</dbReference>
<evidence type="ECO:0000313" key="5">
    <source>
        <dbReference type="Proteomes" id="UP000054498"/>
    </source>
</evidence>
<feature type="compositionally biased region" description="Basic and acidic residues" evidence="2">
    <location>
        <begin position="478"/>
        <end position="495"/>
    </location>
</feature>
<feature type="domain" description="DRBM" evidence="3">
    <location>
        <begin position="401"/>
        <end position="475"/>
    </location>
</feature>
<feature type="compositionally biased region" description="Low complexity" evidence="2">
    <location>
        <begin position="310"/>
        <end position="325"/>
    </location>
</feature>
<feature type="compositionally biased region" description="Basic and acidic residues" evidence="2">
    <location>
        <begin position="508"/>
        <end position="522"/>
    </location>
</feature>
<reference evidence="4 5" key="1">
    <citation type="journal article" date="2013" name="BMC Genomics">
        <title>Reconstruction of the lipid metabolism for the microalga Monoraphidium neglectum from its genome sequence reveals characteristics suitable for biofuel production.</title>
        <authorList>
            <person name="Bogen C."/>
            <person name="Al-Dilaimi A."/>
            <person name="Albersmeier A."/>
            <person name="Wichmann J."/>
            <person name="Grundmann M."/>
            <person name="Rupp O."/>
            <person name="Lauersen K.J."/>
            <person name="Blifernez-Klassen O."/>
            <person name="Kalinowski J."/>
            <person name="Goesmann A."/>
            <person name="Mussgnug J.H."/>
            <person name="Kruse O."/>
        </authorList>
    </citation>
    <scope>NUCLEOTIDE SEQUENCE [LARGE SCALE GENOMIC DNA]</scope>
    <source>
        <strain evidence="4 5">SAG 48.87</strain>
    </source>
</reference>
<dbReference type="Proteomes" id="UP000054498">
    <property type="component" value="Unassembled WGS sequence"/>
</dbReference>
<sequence length="736" mass="78782">MEDGTVDDGSEKAHQQLRRLLQDAEHRQYIVPYGQTVKEPEPTVAVPLSEYRDLQEVARLLQRHPLKDRFGRKIPVVHAKPAPPPVLGDAPEPTLAQVEADMMGLSAATHPHLAALVSSLIRYSAAAGRPHPKNPVALVHEAAHALSCCLDYTFEPRPAPAAGFAVSISTRPVPNNVPQTPSRERAKEALGLPFPSTDEAAAVLGRAAGEGPNKRDAKNAASAAMLERALAAKPGLATLTWRAAVTNFPLAPERWSAPQPAGAGAGAAGGAAAGQNQDAAPPKEKKTRKQQQKAARLEEQEAERKRKEQQQAGEGQREGGQQRPAQPGPAGPPAGQSQHRPAPVEQEVLQEGDGSTDTDAGGGGAGGGGAVAARLKAAELPLLQRHLLALAARQPGAPAPTALALLNQYAPAAMLEVEYAEHIKHNGTTAQTYEATAVVSTRLQRQEVARGAASARGKRDARQLAAADALEKLLAGHEGTRRVADAEESGEAERMRRGKRGAPPRARSVQDARIDYSRPLDKRFKHGGTTEDTGGGDQLVPQRQRWGVGYGSQAAWQQQQQVVAPLPAQAAFLGYAHGVSHAAPASGAARAPMVMVYGGGAAAAAAAAEKQLPFYSGAVTEAPGQHVVHPSQQAYPQQQYPEHQQQYPLHQQQQYAQQHYPQHQQQQFSQQHYPQHQQQQCTQQHYPQHQQQYPQQQYLQQPQTQYPHQQQAVVAATQGQCAYTAPVGATMGYGSY</sequence>
<dbReference type="AlphaFoldDB" id="A0A0D2MQA5"/>
<dbReference type="GeneID" id="25738226"/>
<feature type="compositionally biased region" description="Gly residues" evidence="2">
    <location>
        <begin position="263"/>
        <end position="272"/>
    </location>
</feature>
<evidence type="ECO:0000259" key="3">
    <source>
        <dbReference type="PROSITE" id="PS50137"/>
    </source>
</evidence>
<dbReference type="PROSITE" id="PS50137">
    <property type="entry name" value="DS_RBD"/>
    <property type="match status" value="1"/>
</dbReference>
<feature type="compositionally biased region" description="Gly residues" evidence="2">
    <location>
        <begin position="360"/>
        <end position="370"/>
    </location>
</feature>
<dbReference type="GO" id="GO:0003723">
    <property type="term" value="F:RNA binding"/>
    <property type="evidence" value="ECO:0007669"/>
    <property type="project" value="UniProtKB-UniRule"/>
</dbReference>
<dbReference type="KEGG" id="mng:MNEG_5349"/>
<gene>
    <name evidence="4" type="ORF">MNEG_5349</name>
</gene>
<proteinExistence type="predicted"/>
<dbReference type="OrthoDB" id="10679940at2759"/>
<evidence type="ECO:0000256" key="2">
    <source>
        <dbReference type="SAM" id="MobiDB-lite"/>
    </source>
</evidence>
<feature type="region of interest" description="Disordered" evidence="2">
    <location>
        <begin position="631"/>
        <end position="704"/>
    </location>
</feature>
<dbReference type="Gene3D" id="3.30.160.20">
    <property type="match status" value="1"/>
</dbReference>
<protein>
    <recommendedName>
        <fullName evidence="3">DRBM domain-containing protein</fullName>
    </recommendedName>
</protein>
<keyword evidence="5" id="KW-1185">Reference proteome</keyword>
<accession>A0A0D2MQA5</accession>
<feature type="region of interest" description="Disordered" evidence="2">
    <location>
        <begin position="478"/>
        <end position="542"/>
    </location>
</feature>
<feature type="region of interest" description="Disordered" evidence="2">
    <location>
        <begin position="255"/>
        <end position="370"/>
    </location>
</feature>
<evidence type="ECO:0000313" key="4">
    <source>
        <dbReference type="EMBL" id="KIZ02612.1"/>
    </source>
</evidence>
<dbReference type="STRING" id="145388.A0A0D2MQA5"/>
<organism evidence="4 5">
    <name type="scientific">Monoraphidium neglectum</name>
    <dbReference type="NCBI Taxonomy" id="145388"/>
    <lineage>
        <taxon>Eukaryota</taxon>
        <taxon>Viridiplantae</taxon>
        <taxon>Chlorophyta</taxon>
        <taxon>core chlorophytes</taxon>
        <taxon>Chlorophyceae</taxon>
        <taxon>CS clade</taxon>
        <taxon>Sphaeropleales</taxon>
        <taxon>Selenastraceae</taxon>
        <taxon>Monoraphidium</taxon>
    </lineage>
</organism>